<dbReference type="RefSeq" id="WP_220609757.1">
    <property type="nucleotide sequence ID" value="NZ_CP080598.1"/>
</dbReference>
<dbReference type="PROSITE" id="PS01076">
    <property type="entry name" value="ACETATE_KINASE_2"/>
    <property type="match status" value="1"/>
</dbReference>
<reference evidence="8 9" key="1">
    <citation type="journal article" date="2022" name="J. Am. Chem. Soc.">
        <title>Biosynthesis of Guanitoxin Enables Global Environmental Detection in Freshwater Cyanobacteria.</title>
        <authorList>
            <person name="Lima S.T."/>
            <person name="Fallon T.R."/>
            <person name="Cordoza J.L."/>
            <person name="Chekan J.R."/>
            <person name="Delbaje E."/>
            <person name="Hopiavuori A.R."/>
            <person name="Alvarenga D.O."/>
            <person name="Wood S.M."/>
            <person name="Luhavaya H."/>
            <person name="Baumgartner J.T."/>
            <person name="Dorr F.A."/>
            <person name="Etchegaray A."/>
            <person name="Pinto E."/>
            <person name="McKinnie S.M.K."/>
            <person name="Fiore M.F."/>
            <person name="Moore B.S."/>
        </authorList>
    </citation>
    <scope>NUCLEOTIDE SEQUENCE [LARGE SCALE GENOMIC DNA]</scope>
    <source>
        <strain evidence="8 9">ITEP-024</strain>
    </source>
</reference>
<name>A0ABX8WZG8_9CYAN</name>
<keyword evidence="5 6" id="KW-0067">ATP-binding</keyword>
<evidence type="ECO:0000256" key="6">
    <source>
        <dbReference type="HAMAP-Rule" id="MF_00020"/>
    </source>
</evidence>
<feature type="binding site" evidence="6">
    <location>
        <position position="99"/>
    </location>
    <ligand>
        <name>substrate</name>
    </ligand>
</feature>
<dbReference type="InterPro" id="IPR000890">
    <property type="entry name" value="Aliphatic_acid_kin_short-chain"/>
</dbReference>
<keyword evidence="9" id="KW-1185">Reference proteome</keyword>
<dbReference type="GO" id="GO:0016301">
    <property type="term" value="F:kinase activity"/>
    <property type="evidence" value="ECO:0007669"/>
    <property type="project" value="UniProtKB-KW"/>
</dbReference>
<dbReference type="SUPFAM" id="SSF53067">
    <property type="entry name" value="Actin-like ATPase domain"/>
    <property type="match status" value="2"/>
</dbReference>
<sequence length="412" mass="44693">MKILVLNAGSSSQKSCLYDITDTTLPQEAPKPLWEGKVNWTQDRGVAEIEVKTATGETLQESIYGDSRKAHVAYMLYTLTRGATKVLSNLSEIDVVGHRVVHGGQEYRNSVVITEDVKKAIANLSTLAPAHNPAALEGIEAIEQSLGDVKQVAVFDTGFHSTLPDAAAIYPGPYDWVEKGIRRYGFHGISHQYCANRAAQILGRDLTDLRLITCHLGNGCSLAAIKDGRSIDTTMGFTPLDGLMMGSRCGSLDPGILIYLLRQSDYSAESLDYVLNKASGLRGISGVSSDLPQVLAAIEQGNYRAKLAWDMYVHRLRTGIGSMLASLGGLDALVFTAGVGEKSALIRQAACEAWQFLGLKIDSEKNKQQPVDIDIATPDSNVRVLVIHTQEDWAIAKLAAGIAQQCWQLLHQ</sequence>
<evidence type="ECO:0000256" key="4">
    <source>
        <dbReference type="ARBA" id="ARBA00022777"/>
    </source>
</evidence>
<evidence type="ECO:0000256" key="5">
    <source>
        <dbReference type="ARBA" id="ARBA00022840"/>
    </source>
</evidence>
<keyword evidence="6" id="KW-0963">Cytoplasm</keyword>
<feature type="binding site" evidence="6">
    <location>
        <position position="7"/>
    </location>
    <ligand>
        <name>Mg(2+)</name>
        <dbReference type="ChEBI" id="CHEBI:18420"/>
    </ligand>
</feature>
<dbReference type="PROSITE" id="PS01075">
    <property type="entry name" value="ACETATE_KINASE_1"/>
    <property type="match status" value="1"/>
</dbReference>
<comment type="subcellular location">
    <subcellularLocation>
        <location evidence="6">Cytoplasm</location>
    </subcellularLocation>
</comment>
<feature type="active site" description="Proton donor/acceptor" evidence="6">
    <location>
        <position position="156"/>
    </location>
</feature>
<evidence type="ECO:0000256" key="3">
    <source>
        <dbReference type="ARBA" id="ARBA00022741"/>
    </source>
</evidence>
<comment type="similarity">
    <text evidence="1 6 7">Belongs to the acetokinase family.</text>
</comment>
<comment type="pathway">
    <text evidence="6">Metabolic intermediate biosynthesis; acetyl-CoA biosynthesis; acetyl-CoA from acetate: step 1/2.</text>
</comment>
<keyword evidence="6" id="KW-0479">Metal-binding</keyword>
<organism evidence="8 9">
    <name type="scientific">Sphaerospermopsis torques-reginae ITEP-024</name>
    <dbReference type="NCBI Taxonomy" id="984208"/>
    <lineage>
        <taxon>Bacteria</taxon>
        <taxon>Bacillati</taxon>
        <taxon>Cyanobacteriota</taxon>
        <taxon>Cyanophyceae</taxon>
        <taxon>Nostocales</taxon>
        <taxon>Aphanizomenonaceae</taxon>
        <taxon>Sphaerospermopsis</taxon>
        <taxon>Sphaerospermopsis torques-reginae</taxon>
    </lineage>
</organism>
<dbReference type="PANTHER" id="PTHR21060">
    <property type="entry name" value="ACETATE KINASE"/>
    <property type="match status" value="1"/>
</dbReference>
<keyword evidence="2 6" id="KW-0808">Transferase</keyword>
<evidence type="ECO:0000313" key="8">
    <source>
        <dbReference type="EMBL" id="QYX31758.1"/>
    </source>
</evidence>
<dbReference type="HAMAP" id="MF_00020">
    <property type="entry name" value="Acetate_kinase"/>
    <property type="match status" value="1"/>
</dbReference>
<dbReference type="PANTHER" id="PTHR21060:SF15">
    <property type="entry name" value="ACETATE KINASE-RELATED"/>
    <property type="match status" value="1"/>
</dbReference>
<gene>
    <name evidence="6" type="primary">ackA</name>
    <name evidence="8" type="ORF">K2F26_23815</name>
</gene>
<dbReference type="PRINTS" id="PR00471">
    <property type="entry name" value="ACETATEKNASE"/>
</dbReference>
<evidence type="ECO:0000313" key="9">
    <source>
        <dbReference type="Proteomes" id="UP000826540"/>
    </source>
</evidence>
<evidence type="ECO:0000256" key="7">
    <source>
        <dbReference type="RuleBase" id="RU003835"/>
    </source>
</evidence>
<dbReference type="EC" id="2.7.2.1" evidence="6"/>
<dbReference type="PIRSF" id="PIRSF000722">
    <property type="entry name" value="Acetate_prop_kin"/>
    <property type="match status" value="1"/>
</dbReference>
<comment type="function">
    <text evidence="6">Catalyzes the formation of acetyl phosphate from acetate and ATP. Can also catalyze the reverse reaction.</text>
</comment>
<comment type="subunit">
    <text evidence="6">Homodimer.</text>
</comment>
<keyword evidence="4 6" id="KW-0418">Kinase</keyword>
<feature type="binding site" evidence="6">
    <location>
        <position position="14"/>
    </location>
    <ligand>
        <name>ATP</name>
        <dbReference type="ChEBI" id="CHEBI:30616"/>
    </ligand>
</feature>
<feature type="site" description="Transition state stabilizer" evidence="6">
    <location>
        <position position="187"/>
    </location>
</feature>
<proteinExistence type="inferred from homology"/>
<dbReference type="EMBL" id="CP080598">
    <property type="protein sequence ID" value="QYX31758.1"/>
    <property type="molecule type" value="Genomic_DNA"/>
</dbReference>
<dbReference type="Pfam" id="PF00871">
    <property type="entry name" value="Acetate_kinase"/>
    <property type="match status" value="1"/>
</dbReference>
<evidence type="ECO:0000256" key="2">
    <source>
        <dbReference type="ARBA" id="ARBA00022679"/>
    </source>
</evidence>
<dbReference type="CDD" id="cd24010">
    <property type="entry name" value="ASKHA_NBD_AcK_PK"/>
    <property type="match status" value="1"/>
</dbReference>
<dbReference type="InterPro" id="IPR004372">
    <property type="entry name" value="Ac/propionate_kinase"/>
</dbReference>
<dbReference type="InterPro" id="IPR023865">
    <property type="entry name" value="Aliphatic_acid_kinase_CS"/>
</dbReference>
<dbReference type="Proteomes" id="UP000826540">
    <property type="component" value="Chromosome"/>
</dbReference>
<dbReference type="Gene3D" id="3.30.420.40">
    <property type="match status" value="2"/>
</dbReference>
<evidence type="ECO:0000256" key="1">
    <source>
        <dbReference type="ARBA" id="ARBA00008748"/>
    </source>
</evidence>
<comment type="cofactor">
    <cofactor evidence="6">
        <name>Mg(2+)</name>
        <dbReference type="ChEBI" id="CHEBI:18420"/>
    </cofactor>
    <cofactor evidence="6">
        <name>Mn(2+)</name>
        <dbReference type="ChEBI" id="CHEBI:29035"/>
    </cofactor>
    <text evidence="6">Mg(2+). Can also accept Mn(2+).</text>
</comment>
<feature type="binding site" evidence="6">
    <location>
        <begin position="215"/>
        <end position="219"/>
    </location>
    <ligand>
        <name>ATP</name>
        <dbReference type="ChEBI" id="CHEBI:30616"/>
    </ligand>
</feature>
<keyword evidence="6" id="KW-0460">Magnesium</keyword>
<comment type="caution">
    <text evidence="6">Lacks conserved residue(s) required for the propagation of feature annotation.</text>
</comment>
<accession>A0ABX8WZG8</accession>
<feature type="site" description="Transition state stabilizer" evidence="6">
    <location>
        <position position="248"/>
    </location>
</feature>
<protein>
    <recommendedName>
        <fullName evidence="6">Acetate kinase</fullName>
        <ecNumber evidence="6">2.7.2.1</ecNumber>
    </recommendedName>
    <alternativeName>
        <fullName evidence="6">Acetokinase</fullName>
    </alternativeName>
</protein>
<dbReference type="NCBIfam" id="TIGR00016">
    <property type="entry name" value="ackA"/>
    <property type="match status" value="1"/>
</dbReference>
<feature type="binding site" evidence="6">
    <location>
        <position position="391"/>
    </location>
    <ligand>
        <name>Mg(2+)</name>
        <dbReference type="ChEBI" id="CHEBI:18420"/>
    </ligand>
</feature>
<keyword evidence="3 6" id="KW-0547">Nucleotide-binding</keyword>
<dbReference type="InterPro" id="IPR043129">
    <property type="entry name" value="ATPase_NBD"/>
</dbReference>
<comment type="catalytic activity">
    <reaction evidence="6">
        <text>acetate + ATP = acetyl phosphate + ADP</text>
        <dbReference type="Rhea" id="RHEA:11352"/>
        <dbReference type="ChEBI" id="CHEBI:22191"/>
        <dbReference type="ChEBI" id="CHEBI:30089"/>
        <dbReference type="ChEBI" id="CHEBI:30616"/>
        <dbReference type="ChEBI" id="CHEBI:456216"/>
        <dbReference type="EC" id="2.7.2.1"/>
    </reaction>
</comment>